<evidence type="ECO:0000313" key="2">
    <source>
        <dbReference type="EMBL" id="PYZ91763.1"/>
    </source>
</evidence>
<feature type="domain" description="Glutaredoxin" evidence="1">
    <location>
        <begin position="5"/>
        <end position="61"/>
    </location>
</feature>
<evidence type="ECO:0000259" key="1">
    <source>
        <dbReference type="Pfam" id="PF00462"/>
    </source>
</evidence>
<dbReference type="InterPro" id="IPR051548">
    <property type="entry name" value="Grx-like_ET"/>
</dbReference>
<dbReference type="GO" id="GO:0009055">
    <property type="term" value="F:electron transfer activity"/>
    <property type="evidence" value="ECO:0007669"/>
    <property type="project" value="TreeGrafter"/>
</dbReference>
<dbReference type="PANTHER" id="PTHR34386:SF1">
    <property type="entry name" value="GLUTAREDOXIN-LIKE PROTEIN NRDH"/>
    <property type="match status" value="1"/>
</dbReference>
<proteinExistence type="predicted"/>
<dbReference type="Proteomes" id="UP000248214">
    <property type="component" value="Unassembled WGS sequence"/>
</dbReference>
<keyword evidence="3" id="KW-1185">Reference proteome</keyword>
<dbReference type="RefSeq" id="WP_110612125.1">
    <property type="nucleotide sequence ID" value="NZ_PDOD01000006.1"/>
</dbReference>
<protein>
    <submittedName>
        <fullName evidence="2">NrdH-redoxin</fullName>
    </submittedName>
</protein>
<name>A0A323TGS7_9BACI</name>
<organism evidence="2 3">
    <name type="scientific">Salipaludibacillus keqinensis</name>
    <dbReference type="NCBI Taxonomy" id="2045207"/>
    <lineage>
        <taxon>Bacteria</taxon>
        <taxon>Bacillati</taxon>
        <taxon>Bacillota</taxon>
        <taxon>Bacilli</taxon>
        <taxon>Bacillales</taxon>
        <taxon>Bacillaceae</taxon>
    </lineage>
</organism>
<dbReference type="EMBL" id="PDOD01000006">
    <property type="protein sequence ID" value="PYZ91763.1"/>
    <property type="molecule type" value="Genomic_DNA"/>
</dbReference>
<dbReference type="InterPro" id="IPR036249">
    <property type="entry name" value="Thioredoxin-like_sf"/>
</dbReference>
<reference evidence="2 3" key="1">
    <citation type="submission" date="2017-10" db="EMBL/GenBank/DDBJ databases">
        <title>Bacillus sp. nov., a halophilic bacterium isolated from a Keqin Lake.</title>
        <authorList>
            <person name="Wang H."/>
        </authorList>
    </citation>
    <scope>NUCLEOTIDE SEQUENCE [LARGE SCALE GENOMIC DNA]</scope>
    <source>
        <strain evidence="2 3">KQ-12</strain>
    </source>
</reference>
<dbReference type="GO" id="GO:0045454">
    <property type="term" value="P:cell redox homeostasis"/>
    <property type="evidence" value="ECO:0007669"/>
    <property type="project" value="TreeGrafter"/>
</dbReference>
<dbReference type="OrthoDB" id="9795531at2"/>
<dbReference type="Gene3D" id="3.40.30.10">
    <property type="entry name" value="Glutaredoxin"/>
    <property type="match status" value="1"/>
</dbReference>
<accession>A0A323TGS7</accession>
<dbReference type="CDD" id="cd02976">
    <property type="entry name" value="NrdH"/>
    <property type="match status" value="1"/>
</dbReference>
<dbReference type="AlphaFoldDB" id="A0A323TGS7"/>
<dbReference type="SUPFAM" id="SSF52833">
    <property type="entry name" value="Thioredoxin-like"/>
    <property type="match status" value="1"/>
</dbReference>
<dbReference type="Pfam" id="PF00462">
    <property type="entry name" value="Glutaredoxin"/>
    <property type="match status" value="1"/>
</dbReference>
<sequence length="80" mass="9252">MTNQVIVYSTNDCIECEFVKKMLLQNNIQFEIRDITTNQKYQQEVEKYGYLGVPVTVFGDTAVKGMNPDLQALVERMKEV</sequence>
<dbReference type="InterPro" id="IPR002109">
    <property type="entry name" value="Glutaredoxin"/>
</dbReference>
<dbReference type="PANTHER" id="PTHR34386">
    <property type="entry name" value="GLUTAREDOXIN"/>
    <property type="match status" value="1"/>
</dbReference>
<comment type="caution">
    <text evidence="2">The sequence shown here is derived from an EMBL/GenBank/DDBJ whole genome shotgun (WGS) entry which is preliminary data.</text>
</comment>
<gene>
    <name evidence="2" type="ORF">CR194_19265</name>
</gene>
<dbReference type="PROSITE" id="PS51354">
    <property type="entry name" value="GLUTAREDOXIN_2"/>
    <property type="match status" value="1"/>
</dbReference>
<evidence type="ECO:0000313" key="3">
    <source>
        <dbReference type="Proteomes" id="UP000248214"/>
    </source>
</evidence>